<organism evidence="4 5">
    <name type="scientific">Artemisia annua</name>
    <name type="common">Sweet wormwood</name>
    <dbReference type="NCBI Taxonomy" id="35608"/>
    <lineage>
        <taxon>Eukaryota</taxon>
        <taxon>Viridiplantae</taxon>
        <taxon>Streptophyta</taxon>
        <taxon>Embryophyta</taxon>
        <taxon>Tracheophyta</taxon>
        <taxon>Spermatophyta</taxon>
        <taxon>Magnoliopsida</taxon>
        <taxon>eudicotyledons</taxon>
        <taxon>Gunneridae</taxon>
        <taxon>Pentapetalae</taxon>
        <taxon>asterids</taxon>
        <taxon>campanulids</taxon>
        <taxon>Asterales</taxon>
        <taxon>Asteraceae</taxon>
        <taxon>Asteroideae</taxon>
        <taxon>Anthemideae</taxon>
        <taxon>Artemisiinae</taxon>
        <taxon>Artemisia</taxon>
    </lineage>
</organism>
<feature type="region of interest" description="Disordered" evidence="2">
    <location>
        <begin position="82"/>
        <end position="104"/>
    </location>
</feature>
<comment type="caution">
    <text evidence="4">The sequence shown here is derived from an EMBL/GenBank/DDBJ whole genome shotgun (WGS) entry which is preliminary data.</text>
</comment>
<dbReference type="CDD" id="cd16454">
    <property type="entry name" value="RING-H2_PA-TM-RING"/>
    <property type="match status" value="1"/>
</dbReference>
<keyword evidence="1" id="KW-0863">Zinc-finger</keyword>
<reference evidence="4 5" key="1">
    <citation type="journal article" date="2018" name="Mol. Plant">
        <title>The genome of Artemisia annua provides insight into the evolution of Asteraceae family and artemisinin biosynthesis.</title>
        <authorList>
            <person name="Shen Q."/>
            <person name="Zhang L."/>
            <person name="Liao Z."/>
            <person name="Wang S."/>
            <person name="Yan T."/>
            <person name="Shi P."/>
            <person name="Liu M."/>
            <person name="Fu X."/>
            <person name="Pan Q."/>
            <person name="Wang Y."/>
            <person name="Lv Z."/>
            <person name="Lu X."/>
            <person name="Zhang F."/>
            <person name="Jiang W."/>
            <person name="Ma Y."/>
            <person name="Chen M."/>
            <person name="Hao X."/>
            <person name="Li L."/>
            <person name="Tang Y."/>
            <person name="Lv G."/>
            <person name="Zhou Y."/>
            <person name="Sun X."/>
            <person name="Brodelius P.E."/>
            <person name="Rose J.K.C."/>
            <person name="Tang K."/>
        </authorList>
    </citation>
    <scope>NUCLEOTIDE SEQUENCE [LARGE SCALE GENOMIC DNA]</scope>
    <source>
        <strain evidence="5">cv. Huhao1</strain>
        <tissue evidence="4">Leaf</tissue>
    </source>
</reference>
<feature type="domain" description="RING-type" evidence="3">
    <location>
        <begin position="161"/>
        <end position="202"/>
    </location>
</feature>
<dbReference type="GO" id="GO:0008270">
    <property type="term" value="F:zinc ion binding"/>
    <property type="evidence" value="ECO:0007669"/>
    <property type="project" value="UniProtKB-KW"/>
</dbReference>
<dbReference type="InterPro" id="IPR051826">
    <property type="entry name" value="E3_ubiquitin-ligase_domain"/>
</dbReference>
<protein>
    <submittedName>
        <fullName evidence="4">Zinc finger, RING/FYVE/PHD-type</fullName>
    </submittedName>
</protein>
<dbReference type="GO" id="GO:0006511">
    <property type="term" value="P:ubiquitin-dependent protein catabolic process"/>
    <property type="evidence" value="ECO:0007669"/>
    <property type="project" value="TreeGrafter"/>
</dbReference>
<dbReference type="InterPro" id="IPR013083">
    <property type="entry name" value="Znf_RING/FYVE/PHD"/>
</dbReference>
<dbReference type="SMART" id="SM00184">
    <property type="entry name" value="RING"/>
    <property type="match status" value="1"/>
</dbReference>
<name>A0A2U1KDH2_ARTAN</name>
<feature type="compositionally biased region" description="Basic and acidic residues" evidence="2">
    <location>
        <begin position="93"/>
        <end position="104"/>
    </location>
</feature>
<keyword evidence="5" id="KW-1185">Reference proteome</keyword>
<dbReference type="SUPFAM" id="SSF57850">
    <property type="entry name" value="RING/U-box"/>
    <property type="match status" value="1"/>
</dbReference>
<dbReference type="Gene3D" id="3.30.40.10">
    <property type="entry name" value="Zinc/RING finger domain, C3HC4 (zinc finger)"/>
    <property type="match status" value="1"/>
</dbReference>
<evidence type="ECO:0000313" key="4">
    <source>
        <dbReference type="EMBL" id="PWA34761.1"/>
    </source>
</evidence>
<dbReference type="EMBL" id="PKPP01021625">
    <property type="protein sequence ID" value="PWA34761.1"/>
    <property type="molecule type" value="Genomic_DNA"/>
</dbReference>
<accession>A0A2U1KDH2</accession>
<dbReference type="InterPro" id="IPR001841">
    <property type="entry name" value="Znf_RING"/>
</dbReference>
<dbReference type="Proteomes" id="UP000245207">
    <property type="component" value="Unassembled WGS sequence"/>
</dbReference>
<dbReference type="AlphaFoldDB" id="A0A2U1KDH2"/>
<dbReference type="STRING" id="35608.A0A2U1KDH2"/>
<gene>
    <name evidence="4" type="ORF">CTI12_AA616040</name>
</gene>
<keyword evidence="1" id="KW-0862">Zinc</keyword>
<keyword evidence="1" id="KW-0479">Metal-binding</keyword>
<dbReference type="OrthoDB" id="8062037at2759"/>
<evidence type="ECO:0000313" key="5">
    <source>
        <dbReference type="Proteomes" id="UP000245207"/>
    </source>
</evidence>
<dbReference type="PROSITE" id="PS50089">
    <property type="entry name" value="ZF_RING_2"/>
    <property type="match status" value="1"/>
</dbReference>
<dbReference type="PANTHER" id="PTHR22765:SF396">
    <property type="entry name" value="RING_U-BOX SUPERFAMILY PROTEIN"/>
    <property type="match status" value="1"/>
</dbReference>
<evidence type="ECO:0000259" key="3">
    <source>
        <dbReference type="PROSITE" id="PS50089"/>
    </source>
</evidence>
<evidence type="ECO:0000256" key="1">
    <source>
        <dbReference type="PROSITE-ProRule" id="PRU00175"/>
    </source>
</evidence>
<sequence length="245" mass="28134">MSNNSRLPNNGYAWYGDGDMVNLDFIFPPSGPFPPTLNERVGVDPWLLSLQDRILTLPSSMMSFPRHRMQLVVLRDMLAGNNNLRTRPTQQPRRQDSELSPEEQRESIKMLKKEIYNPMPKKIIKRLGRFYRQNSAAAKASTGQKNEKKVDEDDDDDYKKCVICLEDFELKEVVMVTPCNHIFHEDCILPWVKSHGRCPVCRFSFTTKARESGASSTNNDNLVNNQLTNEMIPFVTSWGNYGTTI</sequence>
<dbReference type="Pfam" id="PF13639">
    <property type="entry name" value="zf-RING_2"/>
    <property type="match status" value="1"/>
</dbReference>
<dbReference type="FunFam" id="3.30.40.10:FF:000468">
    <property type="entry name" value="RING/U-box superfamily protein"/>
    <property type="match status" value="1"/>
</dbReference>
<dbReference type="GO" id="GO:0061630">
    <property type="term" value="F:ubiquitin protein ligase activity"/>
    <property type="evidence" value="ECO:0007669"/>
    <property type="project" value="TreeGrafter"/>
</dbReference>
<dbReference type="PANTHER" id="PTHR22765">
    <property type="entry name" value="RING FINGER AND PROTEASE ASSOCIATED DOMAIN-CONTAINING"/>
    <property type="match status" value="1"/>
</dbReference>
<proteinExistence type="predicted"/>
<evidence type="ECO:0000256" key="2">
    <source>
        <dbReference type="SAM" id="MobiDB-lite"/>
    </source>
</evidence>